<evidence type="ECO:0000256" key="8">
    <source>
        <dbReference type="ARBA" id="ARBA00031306"/>
    </source>
</evidence>
<feature type="binding site" evidence="11">
    <location>
        <position position="265"/>
    </location>
    <ligand>
        <name>Mg(2+)</name>
        <dbReference type="ChEBI" id="CHEBI:18420"/>
    </ligand>
</feature>
<dbReference type="GO" id="GO:0046872">
    <property type="term" value="F:metal ion binding"/>
    <property type="evidence" value="ECO:0007669"/>
    <property type="project" value="UniProtKB-UniRule"/>
</dbReference>
<dbReference type="SUPFAM" id="SSF143631">
    <property type="entry name" value="ApbE-like"/>
    <property type="match status" value="1"/>
</dbReference>
<comment type="caution">
    <text evidence="12">The sequence shown here is derived from an EMBL/GenBank/DDBJ whole genome shotgun (WGS) entry which is preliminary data.</text>
</comment>
<evidence type="ECO:0000256" key="2">
    <source>
        <dbReference type="ARBA" id="ARBA00016337"/>
    </source>
</evidence>
<keyword evidence="5 10" id="KW-0479">Metal-binding</keyword>
<evidence type="ECO:0000256" key="11">
    <source>
        <dbReference type="PIRSR" id="PIRSR006268-2"/>
    </source>
</evidence>
<evidence type="ECO:0000256" key="7">
    <source>
        <dbReference type="ARBA" id="ARBA00022842"/>
    </source>
</evidence>
<accession>A0AAP2E1Q7</accession>
<comment type="catalytic activity">
    <reaction evidence="9 10">
        <text>L-threonyl-[protein] + FAD = FMN-L-threonyl-[protein] + AMP + H(+)</text>
        <dbReference type="Rhea" id="RHEA:36847"/>
        <dbReference type="Rhea" id="RHEA-COMP:11060"/>
        <dbReference type="Rhea" id="RHEA-COMP:11061"/>
        <dbReference type="ChEBI" id="CHEBI:15378"/>
        <dbReference type="ChEBI" id="CHEBI:30013"/>
        <dbReference type="ChEBI" id="CHEBI:57692"/>
        <dbReference type="ChEBI" id="CHEBI:74257"/>
        <dbReference type="ChEBI" id="CHEBI:456215"/>
        <dbReference type="EC" id="2.7.1.180"/>
    </reaction>
</comment>
<keyword evidence="13" id="KW-1185">Reference proteome</keyword>
<evidence type="ECO:0000256" key="9">
    <source>
        <dbReference type="ARBA" id="ARBA00048540"/>
    </source>
</evidence>
<reference evidence="12 13" key="1">
    <citation type="submission" date="2021-05" db="EMBL/GenBank/DDBJ databases">
        <title>A Polyphasic approach of four new species of the genus Ohtaekwangia: Ohtaekwangia histidinii sp. nov., Ohtaekwangia cretensis sp. nov., Ohtaekwangia indiensis sp. nov., Ohtaekwangia reichenbachii sp. nov. from diverse environment.</title>
        <authorList>
            <person name="Octaviana S."/>
        </authorList>
    </citation>
    <scope>NUCLEOTIDE SEQUENCE [LARGE SCALE GENOMIC DNA]</scope>
    <source>
        <strain evidence="12 13">PWU5</strain>
    </source>
</reference>
<dbReference type="PANTHER" id="PTHR30040:SF2">
    <property type="entry name" value="FAD:PROTEIN FMN TRANSFERASE"/>
    <property type="match status" value="1"/>
</dbReference>
<dbReference type="PANTHER" id="PTHR30040">
    <property type="entry name" value="THIAMINE BIOSYNTHESIS LIPOPROTEIN APBE"/>
    <property type="match status" value="1"/>
</dbReference>
<keyword evidence="3 10" id="KW-0285">Flavoprotein</keyword>
<feature type="binding site" evidence="11">
    <location>
        <position position="153"/>
    </location>
    <ligand>
        <name>Mg(2+)</name>
        <dbReference type="ChEBI" id="CHEBI:18420"/>
    </ligand>
</feature>
<dbReference type="Proteomes" id="UP001319080">
    <property type="component" value="Unassembled WGS sequence"/>
</dbReference>
<dbReference type="Pfam" id="PF02424">
    <property type="entry name" value="ApbE"/>
    <property type="match status" value="1"/>
</dbReference>
<sequence length="314" mass="33863">MMVAPLTEHRKQARLMGSAFEFVTVTEASDPEDHIGTAIAEVRRMEALLTEFSDTSQTAQLNRAAGIHAVEVDPEVYAILHRSREIARLTQGAFDITAGVLKKLYDFRNKPATLPSRAAIDAALQRVGWDKIVLTAPGQVYLSMPGMHVGFGAIGKGYAADKVKNVLQQKGIRSGVINASGDLTAWGTRPDGTPWKVGIADPNAPDRVIAWIPVHQASVATSGNYEQYFELNGVRYSHNIDPKTGLPVQGIKSATVVSPSAELSDALATAITVMGPSVGVHFINQLPNTHCLIIDDQNRLHTSRHLSITLNSAT</sequence>
<dbReference type="InterPro" id="IPR003374">
    <property type="entry name" value="ApbE-like_sf"/>
</dbReference>
<dbReference type="EC" id="2.7.1.180" evidence="1 10"/>
<dbReference type="EMBL" id="JAHESE010000022">
    <property type="protein sequence ID" value="MBT1710454.1"/>
    <property type="molecule type" value="Genomic_DNA"/>
</dbReference>
<evidence type="ECO:0000313" key="13">
    <source>
        <dbReference type="Proteomes" id="UP001319080"/>
    </source>
</evidence>
<proteinExistence type="inferred from homology"/>
<name>A0AAP2E1Q7_9BACT</name>
<dbReference type="InterPro" id="IPR024932">
    <property type="entry name" value="ApbE"/>
</dbReference>
<protein>
    <recommendedName>
        <fullName evidence="2 10">FAD:protein FMN transferase</fullName>
        <ecNumber evidence="1 10">2.7.1.180</ecNumber>
    </recommendedName>
    <alternativeName>
        <fullName evidence="8 10">Flavin transferase</fullName>
    </alternativeName>
</protein>
<dbReference type="PIRSF" id="PIRSF006268">
    <property type="entry name" value="ApbE"/>
    <property type="match status" value="1"/>
</dbReference>
<dbReference type="RefSeq" id="WP_254086026.1">
    <property type="nucleotide sequence ID" value="NZ_JAHESE010000022.1"/>
</dbReference>
<keyword evidence="6 10" id="KW-0274">FAD</keyword>
<evidence type="ECO:0000256" key="4">
    <source>
        <dbReference type="ARBA" id="ARBA00022679"/>
    </source>
</evidence>
<evidence type="ECO:0000256" key="5">
    <source>
        <dbReference type="ARBA" id="ARBA00022723"/>
    </source>
</evidence>
<gene>
    <name evidence="12" type="ORF">KK062_19575</name>
</gene>
<evidence type="ECO:0000256" key="6">
    <source>
        <dbReference type="ARBA" id="ARBA00022827"/>
    </source>
</evidence>
<comment type="similarity">
    <text evidence="10">Belongs to the ApbE family.</text>
</comment>
<organism evidence="12 13">
    <name type="scientific">Dawidia cretensis</name>
    <dbReference type="NCBI Taxonomy" id="2782350"/>
    <lineage>
        <taxon>Bacteria</taxon>
        <taxon>Pseudomonadati</taxon>
        <taxon>Bacteroidota</taxon>
        <taxon>Cytophagia</taxon>
        <taxon>Cytophagales</taxon>
        <taxon>Chryseotaleaceae</taxon>
        <taxon>Dawidia</taxon>
    </lineage>
</organism>
<evidence type="ECO:0000256" key="3">
    <source>
        <dbReference type="ARBA" id="ARBA00022630"/>
    </source>
</evidence>
<feature type="binding site" evidence="11">
    <location>
        <position position="269"/>
    </location>
    <ligand>
        <name>Mg(2+)</name>
        <dbReference type="ChEBI" id="CHEBI:18420"/>
    </ligand>
</feature>
<dbReference type="Gene3D" id="3.10.520.10">
    <property type="entry name" value="ApbE-like domains"/>
    <property type="match status" value="1"/>
</dbReference>
<dbReference type="AlphaFoldDB" id="A0AAP2E1Q7"/>
<comment type="cofactor">
    <cofactor evidence="11">
        <name>Mg(2+)</name>
        <dbReference type="ChEBI" id="CHEBI:18420"/>
    </cofactor>
    <cofactor evidence="11">
        <name>Mn(2+)</name>
        <dbReference type="ChEBI" id="CHEBI:29035"/>
    </cofactor>
    <text evidence="11">Magnesium. Can also use manganese.</text>
</comment>
<keyword evidence="7 10" id="KW-0460">Magnesium</keyword>
<keyword evidence="4 10" id="KW-0808">Transferase</keyword>
<dbReference type="GO" id="GO:0016740">
    <property type="term" value="F:transferase activity"/>
    <property type="evidence" value="ECO:0007669"/>
    <property type="project" value="UniProtKB-UniRule"/>
</dbReference>
<evidence type="ECO:0000313" key="12">
    <source>
        <dbReference type="EMBL" id="MBT1710454.1"/>
    </source>
</evidence>
<evidence type="ECO:0000256" key="10">
    <source>
        <dbReference type="PIRNR" id="PIRNR006268"/>
    </source>
</evidence>
<evidence type="ECO:0000256" key="1">
    <source>
        <dbReference type="ARBA" id="ARBA00011955"/>
    </source>
</evidence>